<organism evidence="2 3">
    <name type="scientific">Macrolepiota fuliginosa MF-IS2</name>
    <dbReference type="NCBI Taxonomy" id="1400762"/>
    <lineage>
        <taxon>Eukaryota</taxon>
        <taxon>Fungi</taxon>
        <taxon>Dikarya</taxon>
        <taxon>Basidiomycota</taxon>
        <taxon>Agaricomycotina</taxon>
        <taxon>Agaricomycetes</taxon>
        <taxon>Agaricomycetidae</taxon>
        <taxon>Agaricales</taxon>
        <taxon>Agaricineae</taxon>
        <taxon>Agaricaceae</taxon>
        <taxon>Macrolepiota</taxon>
    </lineage>
</organism>
<evidence type="ECO:0000313" key="3">
    <source>
        <dbReference type="Proteomes" id="UP000807342"/>
    </source>
</evidence>
<dbReference type="OrthoDB" id="3067557at2759"/>
<dbReference type="Proteomes" id="UP000807342">
    <property type="component" value="Unassembled WGS sequence"/>
</dbReference>
<feature type="compositionally biased region" description="Polar residues" evidence="1">
    <location>
        <begin position="1"/>
        <end position="20"/>
    </location>
</feature>
<accession>A0A9P5XKU8</accession>
<gene>
    <name evidence="2" type="ORF">P691DRAFT_809045</name>
</gene>
<feature type="compositionally biased region" description="Polar residues" evidence="1">
    <location>
        <begin position="190"/>
        <end position="209"/>
    </location>
</feature>
<feature type="compositionally biased region" description="Basic and acidic residues" evidence="1">
    <location>
        <begin position="32"/>
        <end position="49"/>
    </location>
</feature>
<feature type="compositionally biased region" description="Low complexity" evidence="1">
    <location>
        <begin position="168"/>
        <end position="189"/>
    </location>
</feature>
<feature type="region of interest" description="Disordered" evidence="1">
    <location>
        <begin position="265"/>
        <end position="290"/>
    </location>
</feature>
<protein>
    <submittedName>
        <fullName evidence="2">Uncharacterized protein</fullName>
    </submittedName>
</protein>
<dbReference type="EMBL" id="MU151093">
    <property type="protein sequence ID" value="KAF9451021.1"/>
    <property type="molecule type" value="Genomic_DNA"/>
</dbReference>
<comment type="caution">
    <text evidence="2">The sequence shown here is derived from an EMBL/GenBank/DDBJ whole genome shotgun (WGS) entry which is preliminary data.</text>
</comment>
<feature type="compositionally biased region" description="Low complexity" evidence="1">
    <location>
        <begin position="63"/>
        <end position="88"/>
    </location>
</feature>
<proteinExistence type="predicted"/>
<reference evidence="2" key="1">
    <citation type="submission" date="2020-11" db="EMBL/GenBank/DDBJ databases">
        <authorList>
            <consortium name="DOE Joint Genome Institute"/>
            <person name="Ahrendt S."/>
            <person name="Riley R."/>
            <person name="Andreopoulos W."/>
            <person name="Labutti K."/>
            <person name="Pangilinan J."/>
            <person name="Ruiz-Duenas F.J."/>
            <person name="Barrasa J.M."/>
            <person name="Sanchez-Garcia M."/>
            <person name="Camarero S."/>
            <person name="Miyauchi S."/>
            <person name="Serrano A."/>
            <person name="Linde D."/>
            <person name="Babiker R."/>
            <person name="Drula E."/>
            <person name="Ayuso-Fernandez I."/>
            <person name="Pacheco R."/>
            <person name="Padilla G."/>
            <person name="Ferreira P."/>
            <person name="Barriuso J."/>
            <person name="Kellner H."/>
            <person name="Castanera R."/>
            <person name="Alfaro M."/>
            <person name="Ramirez L."/>
            <person name="Pisabarro A.G."/>
            <person name="Kuo A."/>
            <person name="Tritt A."/>
            <person name="Lipzen A."/>
            <person name="He G."/>
            <person name="Yan M."/>
            <person name="Ng V."/>
            <person name="Cullen D."/>
            <person name="Martin F."/>
            <person name="Rosso M.-N."/>
            <person name="Henrissat B."/>
            <person name="Hibbett D."/>
            <person name="Martinez A.T."/>
            <person name="Grigoriev I.V."/>
        </authorList>
    </citation>
    <scope>NUCLEOTIDE SEQUENCE</scope>
    <source>
        <strain evidence="2">MF-IS2</strain>
    </source>
</reference>
<feature type="compositionally biased region" description="Pro residues" evidence="1">
    <location>
        <begin position="152"/>
        <end position="164"/>
    </location>
</feature>
<evidence type="ECO:0000256" key="1">
    <source>
        <dbReference type="SAM" id="MobiDB-lite"/>
    </source>
</evidence>
<dbReference type="AlphaFoldDB" id="A0A9P5XKU8"/>
<keyword evidence="3" id="KW-1185">Reference proteome</keyword>
<name>A0A9P5XKU8_9AGAR</name>
<feature type="region of interest" description="Disordered" evidence="1">
    <location>
        <begin position="1"/>
        <end position="234"/>
    </location>
</feature>
<evidence type="ECO:0000313" key="2">
    <source>
        <dbReference type="EMBL" id="KAF9451021.1"/>
    </source>
</evidence>
<sequence length="312" mass="32429">MPTQVQKRPSTADGVQSPRTTVDKFPPIDPMHSSHDSRAKFNLQHREALRLALGSILAPKRPSMSNSRSSSGTASPAYSFSGSGTYTPATPPIAPYTPSLDAQDHPYSRLHPLQHYHPPHPPSKLGRLESHPDAPETDAAAPIPMSCSPPLHHLPPPHAPPPPLFRGRSQTTSTSASSSTNPSPRTSPRLQPSTPPTVHTPSAITTTDTADLEPSLGPPVPPVATTSSGDPGKISVVETAQSTSMSGDTPVPTAVVTQAQTTTTATATAVASPDPQCQGGSGHGGAGTPRAKFIQTLQGKSAWDALIHGSFS</sequence>